<feature type="compositionally biased region" description="Polar residues" evidence="2">
    <location>
        <begin position="397"/>
        <end position="411"/>
    </location>
</feature>
<feature type="coiled-coil region" evidence="1">
    <location>
        <begin position="164"/>
        <end position="233"/>
    </location>
</feature>
<dbReference type="KEGG" id="cre:CHLRE_03g169350v5"/>
<feature type="region of interest" description="Disordered" evidence="2">
    <location>
        <begin position="1"/>
        <end position="31"/>
    </location>
</feature>
<keyword evidence="4" id="KW-1185">Reference proteome</keyword>
<evidence type="ECO:0000313" key="3">
    <source>
        <dbReference type="EMBL" id="PNW85046.1"/>
    </source>
</evidence>
<dbReference type="AlphaFoldDB" id="A0A2K3DWY7"/>
<dbReference type="Gramene" id="PNW85046">
    <property type="protein sequence ID" value="PNW85046"/>
    <property type="gene ID" value="CHLRE_03g169350v5"/>
</dbReference>
<dbReference type="GeneID" id="5728967"/>
<dbReference type="EMBL" id="CM008964">
    <property type="protein sequence ID" value="PNW85046.1"/>
    <property type="molecule type" value="Genomic_DNA"/>
</dbReference>
<dbReference type="RefSeq" id="XP_001703495.2">
    <property type="nucleotide sequence ID" value="XM_001703443.2"/>
</dbReference>
<evidence type="ECO:0000256" key="2">
    <source>
        <dbReference type="SAM" id="MobiDB-lite"/>
    </source>
</evidence>
<accession>A0A2K3DWY7</accession>
<feature type="region of interest" description="Disordered" evidence="2">
    <location>
        <begin position="378"/>
        <end position="430"/>
    </location>
</feature>
<dbReference type="InParanoid" id="A0A2K3DWY7"/>
<feature type="coiled-coil region" evidence="1">
    <location>
        <begin position="291"/>
        <end position="339"/>
    </location>
</feature>
<keyword evidence="1" id="KW-0175">Coiled coil</keyword>
<name>A0A2K3DWY7_CHLRE</name>
<dbReference type="OrthoDB" id="547034at2759"/>
<dbReference type="PaxDb" id="3055-EDP06177"/>
<dbReference type="ExpressionAtlas" id="A0A2K3DWY7">
    <property type="expression patterns" value="baseline"/>
</dbReference>
<sequence>MRGQGAPLRPGATPRVAGLPAPGPRAPQHTTESFAAYGVSTGQHGAAPITEREMVQLQIELRKTQEVLNSRDELIDGYKKSLEELRDQLVAREMALASCEQRLRATESERQLLIVQVERLELGARRAAESHSSALSAEMERRDQELGSIRSDRDEQVGSLRRRLGETAEQLDGARANLRELLAERSQVLQQAEAAQRQASEKAAEAEAATRSLAATELTLADLREERHQALALRDERIRELITQVAELGRAGDSRSAEHQAALGTWMNAYNALRGAADKQRGELLALQSSERRTSDSLKDTERRLRDAQEAVVAVRLELQRQTAHAAAAETEAKSLRRELQRAWAGHGTMAPVPAATQPASMPLQAATSANAGVLQTLGEGGGGSAQPWAYGPGPSYTANSVDGQLPQDSQHPPFAPQQPASSGAGYQPGQPVVGVAVTAGPGSGGLAWQQAGAQHGGPYAPAYGYAAAAPLYPGPHVSGLMPLTAAAATGAAPWSSSSGAVGNACSINGLSSLSCLAGTCRCCPCGDSLLDGRGRGTKAGGGLRQGRACKSASATPVKAGAGAAAHGARGAHRRLGL</sequence>
<gene>
    <name evidence="3" type="ORF">CHLRE_03g169350v5</name>
</gene>
<reference evidence="3 4" key="1">
    <citation type="journal article" date="2007" name="Science">
        <title>The Chlamydomonas genome reveals the evolution of key animal and plant functions.</title>
        <authorList>
            <person name="Merchant S.S."/>
            <person name="Prochnik S.E."/>
            <person name="Vallon O."/>
            <person name="Harris E.H."/>
            <person name="Karpowicz S.J."/>
            <person name="Witman G.B."/>
            <person name="Terry A."/>
            <person name="Salamov A."/>
            <person name="Fritz-Laylin L.K."/>
            <person name="Marechal-Drouard L."/>
            <person name="Marshall W.F."/>
            <person name="Qu L.H."/>
            <person name="Nelson D.R."/>
            <person name="Sanderfoot A.A."/>
            <person name="Spalding M.H."/>
            <person name="Kapitonov V.V."/>
            <person name="Ren Q."/>
            <person name="Ferris P."/>
            <person name="Lindquist E."/>
            <person name="Shapiro H."/>
            <person name="Lucas S.M."/>
            <person name="Grimwood J."/>
            <person name="Schmutz J."/>
            <person name="Cardol P."/>
            <person name="Cerutti H."/>
            <person name="Chanfreau G."/>
            <person name="Chen C.L."/>
            <person name="Cognat V."/>
            <person name="Croft M.T."/>
            <person name="Dent R."/>
            <person name="Dutcher S."/>
            <person name="Fernandez E."/>
            <person name="Fukuzawa H."/>
            <person name="Gonzalez-Ballester D."/>
            <person name="Gonzalez-Halphen D."/>
            <person name="Hallmann A."/>
            <person name="Hanikenne M."/>
            <person name="Hippler M."/>
            <person name="Inwood W."/>
            <person name="Jabbari K."/>
            <person name="Kalanon M."/>
            <person name="Kuras R."/>
            <person name="Lefebvre P.A."/>
            <person name="Lemaire S.D."/>
            <person name="Lobanov A.V."/>
            <person name="Lohr M."/>
            <person name="Manuell A."/>
            <person name="Meier I."/>
            <person name="Mets L."/>
            <person name="Mittag M."/>
            <person name="Mittelmeier T."/>
            <person name="Moroney J.V."/>
            <person name="Moseley J."/>
            <person name="Napoli C."/>
            <person name="Nedelcu A.M."/>
            <person name="Niyogi K."/>
            <person name="Novoselov S.V."/>
            <person name="Paulsen I.T."/>
            <person name="Pazour G."/>
            <person name="Purton S."/>
            <person name="Ral J.P."/>
            <person name="Riano-Pachon D.M."/>
            <person name="Riekhof W."/>
            <person name="Rymarquis L."/>
            <person name="Schroda M."/>
            <person name="Stern D."/>
            <person name="Umen J."/>
            <person name="Willows R."/>
            <person name="Wilson N."/>
            <person name="Zimmer S.L."/>
            <person name="Allmer J."/>
            <person name="Balk J."/>
            <person name="Bisova K."/>
            <person name="Chen C.J."/>
            <person name="Elias M."/>
            <person name="Gendler K."/>
            <person name="Hauser C."/>
            <person name="Lamb M.R."/>
            <person name="Ledford H."/>
            <person name="Long J.C."/>
            <person name="Minagawa J."/>
            <person name="Page M.D."/>
            <person name="Pan J."/>
            <person name="Pootakham W."/>
            <person name="Roje S."/>
            <person name="Rose A."/>
            <person name="Stahlberg E."/>
            <person name="Terauchi A.M."/>
            <person name="Yang P."/>
            <person name="Ball S."/>
            <person name="Bowler C."/>
            <person name="Dieckmann C.L."/>
            <person name="Gladyshev V.N."/>
            <person name="Green P."/>
            <person name="Jorgensen R."/>
            <person name="Mayfield S."/>
            <person name="Mueller-Roeber B."/>
            <person name="Rajamani S."/>
            <person name="Sayre R.T."/>
            <person name="Brokstein P."/>
            <person name="Dubchak I."/>
            <person name="Goodstein D."/>
            <person name="Hornick L."/>
            <person name="Huang Y.W."/>
            <person name="Jhaveri J."/>
            <person name="Luo Y."/>
            <person name="Martinez D."/>
            <person name="Ngau W.C."/>
            <person name="Otillar B."/>
            <person name="Poliakov A."/>
            <person name="Porter A."/>
            <person name="Szajkowski L."/>
            <person name="Werner G."/>
            <person name="Zhou K."/>
            <person name="Grigoriev I.V."/>
            <person name="Rokhsar D.S."/>
            <person name="Grossman A.R."/>
        </authorList>
    </citation>
    <scope>NUCLEOTIDE SEQUENCE [LARGE SCALE GENOMIC DNA]</scope>
    <source>
        <strain evidence="4">CC-503</strain>
    </source>
</reference>
<dbReference type="Proteomes" id="UP000006906">
    <property type="component" value="Chromosome 3"/>
</dbReference>
<evidence type="ECO:0000256" key="1">
    <source>
        <dbReference type="SAM" id="Coils"/>
    </source>
</evidence>
<feature type="compositionally biased region" description="Basic and acidic residues" evidence="2">
    <location>
        <begin position="138"/>
        <end position="154"/>
    </location>
</feature>
<evidence type="ECO:0000313" key="4">
    <source>
        <dbReference type="Proteomes" id="UP000006906"/>
    </source>
</evidence>
<dbReference type="STRING" id="3055.A0A2K3DWY7"/>
<proteinExistence type="predicted"/>
<organism evidence="3 4">
    <name type="scientific">Chlamydomonas reinhardtii</name>
    <name type="common">Chlamydomonas smithii</name>
    <dbReference type="NCBI Taxonomy" id="3055"/>
    <lineage>
        <taxon>Eukaryota</taxon>
        <taxon>Viridiplantae</taxon>
        <taxon>Chlorophyta</taxon>
        <taxon>core chlorophytes</taxon>
        <taxon>Chlorophyceae</taxon>
        <taxon>CS clade</taxon>
        <taxon>Chlamydomonadales</taxon>
        <taxon>Chlamydomonadaceae</taxon>
        <taxon>Chlamydomonas</taxon>
    </lineage>
</organism>
<feature type="region of interest" description="Disordered" evidence="2">
    <location>
        <begin position="126"/>
        <end position="154"/>
    </location>
</feature>
<protein>
    <submittedName>
        <fullName evidence="3">Uncharacterized protein</fullName>
    </submittedName>
</protein>